<keyword evidence="2" id="KW-1185">Reference proteome</keyword>
<dbReference type="GO" id="GO:0042752">
    <property type="term" value="P:regulation of circadian rhythm"/>
    <property type="evidence" value="ECO:0007669"/>
    <property type="project" value="InterPro"/>
</dbReference>
<reference evidence="1" key="1">
    <citation type="submission" date="2019-09" db="EMBL/GenBank/DDBJ databases">
        <title>Draft genome information of white flower Hibiscus syriacus.</title>
        <authorList>
            <person name="Kim Y.-M."/>
        </authorList>
    </citation>
    <scope>NUCLEOTIDE SEQUENCE [LARGE SCALE GENOMIC DNA]</scope>
    <source>
        <strain evidence="1">YM2019G1</strain>
    </source>
</reference>
<evidence type="ECO:0000313" key="2">
    <source>
        <dbReference type="Proteomes" id="UP000436088"/>
    </source>
</evidence>
<dbReference type="Proteomes" id="UP000436088">
    <property type="component" value="Unassembled WGS sequence"/>
</dbReference>
<dbReference type="PANTHER" id="PTHR33676:SF17">
    <property type="entry name" value="COLD-REGULATED PROTEIN 28"/>
    <property type="match status" value="1"/>
</dbReference>
<dbReference type="GO" id="GO:0009409">
    <property type="term" value="P:response to cold"/>
    <property type="evidence" value="ECO:0007669"/>
    <property type="project" value="InterPro"/>
</dbReference>
<proteinExistence type="predicted"/>
<name>A0A6A2X495_HIBSY</name>
<dbReference type="EMBL" id="VEPZ02001522">
    <property type="protein sequence ID" value="KAE8669681.1"/>
    <property type="molecule type" value="Genomic_DNA"/>
</dbReference>
<gene>
    <name evidence="1" type="ORF">F3Y22_tig00112225pilonHSYRG00032</name>
</gene>
<dbReference type="OrthoDB" id="1104553at2759"/>
<comment type="caution">
    <text evidence="1">The sequence shown here is derived from an EMBL/GenBank/DDBJ whole genome shotgun (WGS) entry which is preliminary data.</text>
</comment>
<dbReference type="PANTHER" id="PTHR33676">
    <property type="entry name" value="COLD REGULATED PROTEIN 27"/>
    <property type="match status" value="1"/>
</dbReference>
<protein>
    <submittedName>
        <fullName evidence="1">Cold regulated protein 27, putative isoform 3</fullName>
    </submittedName>
</protein>
<sequence length="235" mass="26374">MEHNHRRNFPAPASDPLVCLSEVIQTNSDSPASGLTIESFRDPSAAATPQGETMVWTNEKHNSYLGFLEASFVKQLHYSISLRGCHPQEEMWEPCPTQLRVGVHNSSHQFLALQDGHYQKSNDPLLDSTADSSDNWESLLHHVTSAGKRSSETLSLSRETVVADGGTYSRSNTSLGGCTTEVWDQNFVDEEDQREKSSCVSRAKRLKMTTMYDASTEELHLPKVQHSKEELIFYK</sequence>
<organism evidence="1 2">
    <name type="scientific">Hibiscus syriacus</name>
    <name type="common">Rose of Sharon</name>
    <dbReference type="NCBI Taxonomy" id="106335"/>
    <lineage>
        <taxon>Eukaryota</taxon>
        <taxon>Viridiplantae</taxon>
        <taxon>Streptophyta</taxon>
        <taxon>Embryophyta</taxon>
        <taxon>Tracheophyta</taxon>
        <taxon>Spermatophyta</taxon>
        <taxon>Magnoliopsida</taxon>
        <taxon>eudicotyledons</taxon>
        <taxon>Gunneridae</taxon>
        <taxon>Pentapetalae</taxon>
        <taxon>rosids</taxon>
        <taxon>malvids</taxon>
        <taxon>Malvales</taxon>
        <taxon>Malvaceae</taxon>
        <taxon>Malvoideae</taxon>
        <taxon>Hibiscus</taxon>
    </lineage>
</organism>
<dbReference type="AlphaFoldDB" id="A0A6A2X495"/>
<evidence type="ECO:0000313" key="1">
    <source>
        <dbReference type="EMBL" id="KAE8669681.1"/>
    </source>
</evidence>
<dbReference type="InterPro" id="IPR044678">
    <property type="entry name" value="COR27/28"/>
</dbReference>
<accession>A0A6A2X495</accession>